<accession>A0A852X4C2</accession>
<reference evidence="3 4" key="1">
    <citation type="submission" date="2020-07" db="EMBL/GenBank/DDBJ databases">
        <title>Sequencing the genomes of 1000 actinobacteria strains.</title>
        <authorList>
            <person name="Klenk H.-P."/>
        </authorList>
    </citation>
    <scope>NUCLEOTIDE SEQUENCE [LARGE SCALE GENOMIC DNA]</scope>
    <source>
        <strain evidence="3 4">DSM 8598</strain>
    </source>
</reference>
<proteinExistence type="predicted"/>
<evidence type="ECO:0000256" key="1">
    <source>
        <dbReference type="SAM" id="MobiDB-lite"/>
    </source>
</evidence>
<keyword evidence="2" id="KW-1133">Transmembrane helix</keyword>
<feature type="transmembrane region" description="Helical" evidence="2">
    <location>
        <begin position="247"/>
        <end position="272"/>
    </location>
</feature>
<comment type="caution">
    <text evidence="3">The sequence shown here is derived from an EMBL/GenBank/DDBJ whole genome shotgun (WGS) entry which is preliminary data.</text>
</comment>
<feature type="transmembrane region" description="Helical" evidence="2">
    <location>
        <begin position="393"/>
        <end position="409"/>
    </location>
</feature>
<dbReference type="Proteomes" id="UP000549066">
    <property type="component" value="Unassembled WGS sequence"/>
</dbReference>
<feature type="transmembrane region" description="Helical" evidence="2">
    <location>
        <begin position="279"/>
        <end position="305"/>
    </location>
</feature>
<organism evidence="3 4">
    <name type="scientific">Agromyces hippuratus</name>
    <dbReference type="NCBI Taxonomy" id="286438"/>
    <lineage>
        <taxon>Bacteria</taxon>
        <taxon>Bacillati</taxon>
        <taxon>Actinomycetota</taxon>
        <taxon>Actinomycetes</taxon>
        <taxon>Micrococcales</taxon>
        <taxon>Microbacteriaceae</taxon>
        <taxon>Agromyces</taxon>
    </lineage>
</organism>
<sequence length="499" mass="52229">MATNGDNELEARIAALESENAALRAGLEQGAADAAASAVPKVKRRWGRSLTAVVLIVVGLLLAPVAVISAWARLELADTNRFVATFAPIAEDPAVQAYIGDEVTAAIEEQVDIPGLTSDVFDGIRSLGLPPRAETALGLLEGPATQGIQSLVSDVVDRLVTSEAFEDIWANTLRITHTQFVAAMQGDPDAALAIGSDGTISVQLGPIVESVKQRLIDQGVGFASAIPEVDRSVVIAQDEAFGLIRTLYALAVGVGTWLPWIMLALLVVGVVVARNRVRALVWTAGGFALSMALLASGVGIGRWYFVGAVSSVMPADAAEAIYSGLIEIMMSTVVALLVLGVLVAVVAWFSGPWRPARALRGFAESGFSAVRRSAASHGVTTGRFGIWLDRWRVIAYIAIAVVASLVVLFSRPVSAGFVITTVLLALLALLIVELLRRPESEVAAADAASALGVDEVDEVVEVDETVLVAVGADGDSVEAVDDEVDVEPSTRPDSARPAD</sequence>
<feature type="transmembrane region" description="Helical" evidence="2">
    <location>
        <begin position="325"/>
        <end position="350"/>
    </location>
</feature>
<feature type="compositionally biased region" description="Acidic residues" evidence="1">
    <location>
        <begin position="475"/>
        <end position="486"/>
    </location>
</feature>
<dbReference type="AlphaFoldDB" id="A0A852X4C2"/>
<keyword evidence="2" id="KW-0472">Membrane</keyword>
<keyword evidence="2" id="KW-0812">Transmembrane</keyword>
<evidence type="ECO:0000313" key="3">
    <source>
        <dbReference type="EMBL" id="NYG20855.1"/>
    </source>
</evidence>
<feature type="region of interest" description="Disordered" evidence="1">
    <location>
        <begin position="473"/>
        <end position="499"/>
    </location>
</feature>
<feature type="transmembrane region" description="Helical" evidence="2">
    <location>
        <begin position="415"/>
        <end position="435"/>
    </location>
</feature>
<feature type="compositionally biased region" description="Basic and acidic residues" evidence="1">
    <location>
        <begin position="488"/>
        <end position="499"/>
    </location>
</feature>
<gene>
    <name evidence="3" type="ORF">BJY17_001602</name>
</gene>
<dbReference type="RefSeq" id="WP_179550911.1">
    <property type="nucleotide sequence ID" value="NZ_JACCFI010000001.1"/>
</dbReference>
<protein>
    <submittedName>
        <fullName evidence="3">Uncharacterized protein</fullName>
    </submittedName>
</protein>
<evidence type="ECO:0000313" key="4">
    <source>
        <dbReference type="Proteomes" id="UP000549066"/>
    </source>
</evidence>
<name>A0A852X4C2_9MICO</name>
<dbReference type="EMBL" id="JACCFI010000001">
    <property type="protein sequence ID" value="NYG20855.1"/>
    <property type="molecule type" value="Genomic_DNA"/>
</dbReference>
<keyword evidence="4" id="KW-1185">Reference proteome</keyword>
<evidence type="ECO:0000256" key="2">
    <source>
        <dbReference type="SAM" id="Phobius"/>
    </source>
</evidence>
<feature type="transmembrane region" description="Helical" evidence="2">
    <location>
        <begin position="50"/>
        <end position="72"/>
    </location>
</feature>